<accession>A0A511YM10</accession>
<comment type="caution">
    <text evidence="1">The sequence shown here is derived from an EMBL/GenBank/DDBJ whole genome shotgun (WGS) entry which is preliminary data.</text>
</comment>
<evidence type="ECO:0000313" key="1">
    <source>
        <dbReference type="EMBL" id="GEN76227.1"/>
    </source>
</evidence>
<name>A0A511YM10_9FLAO</name>
<gene>
    <name evidence="1" type="ORF">CHA01nite_19670</name>
</gene>
<dbReference type="RefSeq" id="WP_146941150.1">
    <property type="nucleotide sequence ID" value="NZ_BJYJ01000008.1"/>
</dbReference>
<dbReference type="Proteomes" id="UP000321863">
    <property type="component" value="Unassembled WGS sequence"/>
</dbReference>
<dbReference type="EMBL" id="BJYJ01000008">
    <property type="protein sequence ID" value="GEN76227.1"/>
    <property type="molecule type" value="Genomic_DNA"/>
</dbReference>
<protein>
    <submittedName>
        <fullName evidence="1">Uncharacterized protein</fullName>
    </submittedName>
</protein>
<keyword evidence="2" id="KW-1185">Reference proteome</keyword>
<evidence type="ECO:0000313" key="2">
    <source>
        <dbReference type="Proteomes" id="UP000321863"/>
    </source>
</evidence>
<reference evidence="1 2" key="1">
    <citation type="submission" date="2019-07" db="EMBL/GenBank/DDBJ databases">
        <title>Whole genome shotgun sequence of Chryseobacterium hagamense NBRC 105253.</title>
        <authorList>
            <person name="Hosoyama A."/>
            <person name="Uohara A."/>
            <person name="Ohji S."/>
            <person name="Ichikawa N."/>
        </authorList>
    </citation>
    <scope>NUCLEOTIDE SEQUENCE [LARGE SCALE GENOMIC DNA]</scope>
    <source>
        <strain evidence="1 2">NBRC 105253</strain>
    </source>
</reference>
<sequence length="206" mass="23862">MAEKLYFIKTNPVVAKINLYNRLCREETQVLPFLKDDKKTSLELIKKKALDHIDHLSKEELQDLFRWFDATCGTDPEKLKSLVFTHGIDIFHEIPDSLDVQAFHQILSGYEKHFRISLGYKAEAGAFNRFLIYGIFFSGLANEDSRANFHFDYLKSGNKDLYTIAEAAVHEKKSGEFPAAEIHHHFSILYDDTKFYKGNILMLSHL</sequence>
<organism evidence="1 2">
    <name type="scientific">Chryseobacterium hagamense</name>
    <dbReference type="NCBI Taxonomy" id="395935"/>
    <lineage>
        <taxon>Bacteria</taxon>
        <taxon>Pseudomonadati</taxon>
        <taxon>Bacteroidota</taxon>
        <taxon>Flavobacteriia</taxon>
        <taxon>Flavobacteriales</taxon>
        <taxon>Weeksellaceae</taxon>
        <taxon>Chryseobacterium group</taxon>
        <taxon>Chryseobacterium</taxon>
    </lineage>
</organism>
<proteinExistence type="predicted"/>
<dbReference type="AlphaFoldDB" id="A0A511YM10"/>
<dbReference type="OrthoDB" id="1270372at2"/>